<dbReference type="Pfam" id="PF16353">
    <property type="entry name" value="LacZ_4"/>
    <property type="match status" value="1"/>
</dbReference>
<organism evidence="10 11">
    <name type="scientific">Neobacillus piezotolerans</name>
    <dbReference type="NCBI Taxonomy" id="2259171"/>
    <lineage>
        <taxon>Bacteria</taxon>
        <taxon>Bacillati</taxon>
        <taxon>Bacillota</taxon>
        <taxon>Bacilli</taxon>
        <taxon>Bacillales</taxon>
        <taxon>Bacillaceae</taxon>
        <taxon>Neobacillus</taxon>
    </lineage>
</organism>
<dbReference type="Gene3D" id="2.60.40.10">
    <property type="entry name" value="Immunoglobulins"/>
    <property type="match status" value="2"/>
</dbReference>
<dbReference type="EMBL" id="QNQT01000003">
    <property type="protein sequence ID" value="RDU37091.1"/>
    <property type="molecule type" value="Genomic_DNA"/>
</dbReference>
<dbReference type="InterPro" id="IPR011013">
    <property type="entry name" value="Gal_mutarotase_sf_dom"/>
</dbReference>
<dbReference type="InterPro" id="IPR006101">
    <property type="entry name" value="Glyco_hydro_2"/>
</dbReference>
<evidence type="ECO:0000256" key="5">
    <source>
        <dbReference type="ARBA" id="ARBA00022801"/>
    </source>
</evidence>
<dbReference type="InterPro" id="IPR017853">
    <property type="entry name" value="GH"/>
</dbReference>
<dbReference type="GO" id="GO:0004565">
    <property type="term" value="F:beta-galactosidase activity"/>
    <property type="evidence" value="ECO:0007669"/>
    <property type="project" value="UniProtKB-EC"/>
</dbReference>
<dbReference type="OrthoDB" id="9762066at2"/>
<evidence type="ECO:0000256" key="1">
    <source>
        <dbReference type="ARBA" id="ARBA00001412"/>
    </source>
</evidence>
<dbReference type="GO" id="GO:0005990">
    <property type="term" value="P:lactose catabolic process"/>
    <property type="evidence" value="ECO:0007669"/>
    <property type="project" value="TreeGrafter"/>
</dbReference>
<evidence type="ECO:0000313" key="10">
    <source>
        <dbReference type="EMBL" id="RDU37091.1"/>
    </source>
</evidence>
<dbReference type="PRINTS" id="PR00132">
    <property type="entry name" value="GLHYDRLASE2"/>
</dbReference>
<keyword evidence="11" id="KW-1185">Reference proteome</keyword>
<dbReference type="PANTHER" id="PTHR46323">
    <property type="entry name" value="BETA-GALACTOSIDASE"/>
    <property type="match status" value="1"/>
</dbReference>
<dbReference type="InterPro" id="IPR023232">
    <property type="entry name" value="Glyco_hydro_2_AS"/>
</dbReference>
<dbReference type="NCBIfam" id="NF007666">
    <property type="entry name" value="PRK10340.1"/>
    <property type="match status" value="1"/>
</dbReference>
<dbReference type="InterPro" id="IPR032312">
    <property type="entry name" value="LacZ_4"/>
</dbReference>
<evidence type="ECO:0000256" key="7">
    <source>
        <dbReference type="ARBA" id="ARBA00032230"/>
    </source>
</evidence>
<keyword evidence="6 8" id="KW-0326">Glycosidase</keyword>
<dbReference type="FunFam" id="3.20.20.80:FF:000018">
    <property type="entry name" value="Beta-galactosidase"/>
    <property type="match status" value="1"/>
</dbReference>
<dbReference type="PROSITE" id="PS00719">
    <property type="entry name" value="GLYCOSYL_HYDROL_F2_1"/>
    <property type="match status" value="1"/>
</dbReference>
<dbReference type="InterPro" id="IPR050347">
    <property type="entry name" value="Bact_Beta-galactosidase"/>
</dbReference>
<dbReference type="AlphaFoldDB" id="A0A3D8GS55"/>
<dbReference type="SUPFAM" id="SSF49785">
    <property type="entry name" value="Galactose-binding domain-like"/>
    <property type="match status" value="1"/>
</dbReference>
<protein>
    <recommendedName>
        <fullName evidence="4 8">Beta-galactosidase</fullName>
        <ecNumber evidence="3 8">3.2.1.23</ecNumber>
    </recommendedName>
    <alternativeName>
        <fullName evidence="7 8">Lactase</fullName>
    </alternativeName>
</protein>
<dbReference type="SMART" id="SM01038">
    <property type="entry name" value="Bgal_small_N"/>
    <property type="match status" value="1"/>
</dbReference>
<name>A0A3D8GS55_9BACI</name>
<dbReference type="InterPro" id="IPR014718">
    <property type="entry name" value="GH-type_carb-bd"/>
</dbReference>
<dbReference type="Gene3D" id="3.20.20.80">
    <property type="entry name" value="Glycosidases"/>
    <property type="match status" value="1"/>
</dbReference>
<gene>
    <name evidence="10" type="ORF">DRW41_10425</name>
</gene>
<evidence type="ECO:0000256" key="4">
    <source>
        <dbReference type="ARBA" id="ARBA00013303"/>
    </source>
</evidence>
<dbReference type="EC" id="3.2.1.23" evidence="3 8"/>
<feature type="domain" description="Beta galactosidase small chain/" evidence="9">
    <location>
        <begin position="730"/>
        <end position="1004"/>
    </location>
</feature>
<reference evidence="10 11" key="1">
    <citation type="submission" date="2018-07" db="EMBL/GenBank/DDBJ databases">
        <title>Bacillus sp. YLB-04 draft genome sequence.</title>
        <authorList>
            <person name="Yu L."/>
            <person name="Tang X."/>
        </authorList>
    </citation>
    <scope>NUCLEOTIDE SEQUENCE [LARGE SCALE GENOMIC DNA]</scope>
    <source>
        <strain evidence="10 11">YLB-04</strain>
    </source>
</reference>
<dbReference type="InterPro" id="IPR008979">
    <property type="entry name" value="Galactose-bd-like_sf"/>
</dbReference>
<dbReference type="Proteomes" id="UP000257144">
    <property type="component" value="Unassembled WGS sequence"/>
</dbReference>
<dbReference type="RefSeq" id="WP_115451919.1">
    <property type="nucleotide sequence ID" value="NZ_QNQT01000003.1"/>
</dbReference>
<dbReference type="Pfam" id="PF02837">
    <property type="entry name" value="Glyco_hydro_2_N"/>
    <property type="match status" value="1"/>
</dbReference>
<dbReference type="Pfam" id="PF00703">
    <property type="entry name" value="Glyco_hydro_2"/>
    <property type="match status" value="1"/>
</dbReference>
<dbReference type="InterPro" id="IPR013783">
    <property type="entry name" value="Ig-like_fold"/>
</dbReference>
<evidence type="ECO:0000313" key="11">
    <source>
        <dbReference type="Proteomes" id="UP000257144"/>
    </source>
</evidence>
<evidence type="ECO:0000259" key="9">
    <source>
        <dbReference type="SMART" id="SM01038"/>
    </source>
</evidence>
<dbReference type="InterPro" id="IPR023230">
    <property type="entry name" value="Glyco_hydro_2_CS"/>
</dbReference>
<evidence type="ECO:0000256" key="8">
    <source>
        <dbReference type="RuleBase" id="RU361154"/>
    </source>
</evidence>
<proteinExistence type="inferred from homology"/>
<comment type="similarity">
    <text evidence="2 8">Belongs to the glycosyl hydrolase 2 family.</text>
</comment>
<dbReference type="GO" id="GO:0030246">
    <property type="term" value="F:carbohydrate binding"/>
    <property type="evidence" value="ECO:0007669"/>
    <property type="project" value="InterPro"/>
</dbReference>
<dbReference type="PROSITE" id="PS00608">
    <property type="entry name" value="GLYCOSYL_HYDROL_F2_2"/>
    <property type="match status" value="1"/>
</dbReference>
<dbReference type="Pfam" id="PF02836">
    <property type="entry name" value="Glyco_hydro_2_C"/>
    <property type="match status" value="1"/>
</dbReference>
<comment type="catalytic activity">
    <reaction evidence="1 8">
        <text>Hydrolysis of terminal non-reducing beta-D-galactose residues in beta-D-galactosides.</text>
        <dbReference type="EC" id="3.2.1.23"/>
    </reaction>
</comment>
<dbReference type="PANTHER" id="PTHR46323:SF2">
    <property type="entry name" value="BETA-GALACTOSIDASE"/>
    <property type="match status" value="1"/>
</dbReference>
<evidence type="ECO:0000256" key="3">
    <source>
        <dbReference type="ARBA" id="ARBA00012756"/>
    </source>
</evidence>
<dbReference type="Gene3D" id="2.70.98.10">
    <property type="match status" value="1"/>
</dbReference>
<evidence type="ECO:0000256" key="6">
    <source>
        <dbReference type="ARBA" id="ARBA00023295"/>
    </source>
</evidence>
<accession>A0A3D8GS55</accession>
<dbReference type="InterPro" id="IPR004199">
    <property type="entry name" value="B-gal_small/dom_5"/>
</dbReference>
<dbReference type="InterPro" id="IPR006103">
    <property type="entry name" value="Glyco_hydro_2_cat"/>
</dbReference>
<dbReference type="InterPro" id="IPR036156">
    <property type="entry name" value="Beta-gal/glucu_dom_sf"/>
</dbReference>
<dbReference type="InterPro" id="IPR006104">
    <property type="entry name" value="Glyco_hydro_2_N"/>
</dbReference>
<keyword evidence="5 8" id="KW-0378">Hydrolase</keyword>
<dbReference type="InterPro" id="IPR006102">
    <property type="entry name" value="Ig-like_GH2"/>
</dbReference>
<dbReference type="SUPFAM" id="SSF49303">
    <property type="entry name" value="beta-Galactosidase/glucuronidase domain"/>
    <property type="match status" value="2"/>
</dbReference>
<sequence>MKNLKRWEDIKTDGINRLPARAHFFSYPNMEAAVTNEPESSRFYQKLNGTWKFLFLDAPEYSPEGFFLDEFDSSAWDKIAVPGNWQLQGYGKMHYSDLWYNFPIIPPRVPTDNPTGIYRRGFEVPEDLNGEQLLLRFNGVDSAYEVYVNGEFAGYSKGARIQAEFDVTDLCRPGSNSLVVRVFQWSDGTYLEDQDMWWLSGIFRDVELYTRPVAGIYDFYVTTELDGDNQDAVLSVSVKLTEHSGQTITYELVDSAGERVFLEEKKADEALSRLVEAPSKWSAEIPNLYHLYMTVRDSAGKTIEVIRQQVGFRSIVVSGETFLVNGVAIKLKGVNRHDYNPKTGRVVAKEEIERDIITMKRHNINAVRTAHYPNAYYLYDLCDEYGMYVIDETDLECHGFELTGKYDWISDDPEWELAHVSRMERMIARDKNHPCIIMWSLGNESSFGHNFRAMAKLAKEMDPTRLVHYEGDREAEVTDVYSTMYTWLERNDDRLTMDKIIENSKKPHILCEYAHAMGNGPGNMKEYQDLFYKHEKLQGGFVWEWFDHGIETVGEDGSVYYRYGGDFGDDPTNGNFCIDGLIMPDGTPSPSLLEYKKVIEPVQTECLDIEKGLFRLINRYDFIGLDYLELTCSVFEDDRLLDSFAVELPEAGGREAVEILLPLMKEFEKVNGAKYYLIFSYKLKADTPWAPKGHELANASFELPGKNKLPKVHEEGGADLNVNKEGAFVTVSGNGFSVTFDCVKGAIKEVVRNGEVQIERGPQFQFWRAPIDNDMYLLPDYRTKYFMHLGHEIVEEVRYELKDGVFEWHTHALFGTTNSSWHYKLHYFYRIHADGDIEFRINGIASGMKENAPAMIPRLGVKMILNNKFAFAKWRGRGPGESYADSKEANLFGVYQKTVDELFTNYVKPQENGNRSDCDWVSFTGQNKDGIIFTTNDKFDFSASRYEIIDLEHAKHTVDLKPRDYVVLNLDYKQNGLGSNSCGQNQLKKYQCTFEDFTLAFRITLFNEEEITAVELGRLG</sequence>
<evidence type="ECO:0000256" key="2">
    <source>
        <dbReference type="ARBA" id="ARBA00007401"/>
    </source>
</evidence>
<dbReference type="Gene3D" id="2.60.120.260">
    <property type="entry name" value="Galactose-binding domain-like"/>
    <property type="match status" value="1"/>
</dbReference>
<dbReference type="SUPFAM" id="SSF74650">
    <property type="entry name" value="Galactose mutarotase-like"/>
    <property type="match status" value="1"/>
</dbReference>
<comment type="caution">
    <text evidence="10">The sequence shown here is derived from an EMBL/GenBank/DDBJ whole genome shotgun (WGS) entry which is preliminary data.</text>
</comment>
<dbReference type="SUPFAM" id="SSF51445">
    <property type="entry name" value="(Trans)glycosidases"/>
    <property type="match status" value="1"/>
</dbReference>
<dbReference type="GO" id="GO:0009341">
    <property type="term" value="C:beta-galactosidase complex"/>
    <property type="evidence" value="ECO:0007669"/>
    <property type="project" value="InterPro"/>
</dbReference>
<dbReference type="Pfam" id="PF02929">
    <property type="entry name" value="Bgal_small_N"/>
    <property type="match status" value="1"/>
</dbReference>